<dbReference type="EMBL" id="OU503048">
    <property type="protein sequence ID" value="CAI9775065.1"/>
    <property type="molecule type" value="Genomic_DNA"/>
</dbReference>
<organism evidence="2 3">
    <name type="scientific">Fraxinus pennsylvanica</name>
    <dbReference type="NCBI Taxonomy" id="56036"/>
    <lineage>
        <taxon>Eukaryota</taxon>
        <taxon>Viridiplantae</taxon>
        <taxon>Streptophyta</taxon>
        <taxon>Embryophyta</taxon>
        <taxon>Tracheophyta</taxon>
        <taxon>Spermatophyta</taxon>
        <taxon>Magnoliopsida</taxon>
        <taxon>eudicotyledons</taxon>
        <taxon>Gunneridae</taxon>
        <taxon>Pentapetalae</taxon>
        <taxon>asterids</taxon>
        <taxon>lamiids</taxon>
        <taxon>Lamiales</taxon>
        <taxon>Oleaceae</taxon>
        <taxon>Oleeae</taxon>
        <taxon>Fraxinus</taxon>
    </lineage>
</organism>
<evidence type="ECO:0000313" key="3">
    <source>
        <dbReference type="Proteomes" id="UP000834106"/>
    </source>
</evidence>
<gene>
    <name evidence="2" type="ORF">FPE_LOCUS22495</name>
</gene>
<sequence>MPSLSTTSKVVVGGWRLAVAACPNAITSHAIASTTSLSCRRGQSIGEMVVGGHGRQFLRVEMGMARAWNELGRKHSMAEALEVLGDRKINGNDEVEENALSDYSQNISSIDLNEEAESNVDGDAMEVSDISVQDDEQTVNSNKSEEGNGNKSRVRRYVRSKMPRLRRTPELHLSFVHAIERLENDGISLAQNSHNQGHHLGSLSSYDQTKGSPSPRYKQWSSSKELPIIRLNPHVSVDGKNFFRTANSPLKTNQFPEDKRWPPRKFVNVNQYKDKRVPMSNTTAGQYKSHIISETFGKTFKDPFHIKVRN</sequence>
<evidence type="ECO:0000313" key="2">
    <source>
        <dbReference type="EMBL" id="CAI9775065.1"/>
    </source>
</evidence>
<keyword evidence="3" id="KW-1185">Reference proteome</keyword>
<feature type="compositionally biased region" description="Polar residues" evidence="1">
    <location>
        <begin position="202"/>
        <end position="212"/>
    </location>
</feature>
<accession>A0AAD1ZXF2</accession>
<dbReference type="GO" id="GO:0003700">
    <property type="term" value="F:DNA-binding transcription factor activity"/>
    <property type="evidence" value="ECO:0007669"/>
    <property type="project" value="InterPro"/>
</dbReference>
<dbReference type="PANTHER" id="PTHR31314:SF128">
    <property type="entry name" value="OS11G0106100 PROTEIN"/>
    <property type="match status" value="1"/>
</dbReference>
<feature type="region of interest" description="Disordered" evidence="1">
    <location>
        <begin position="190"/>
        <end position="221"/>
    </location>
</feature>
<feature type="region of interest" description="Disordered" evidence="1">
    <location>
        <begin position="130"/>
        <end position="153"/>
    </location>
</feature>
<protein>
    <submittedName>
        <fullName evidence="2">Uncharacterized protein</fullName>
    </submittedName>
</protein>
<dbReference type="PANTHER" id="PTHR31314">
    <property type="entry name" value="MYB FAMILY TRANSCRIPTION FACTOR PHL7-LIKE"/>
    <property type="match status" value="1"/>
</dbReference>
<evidence type="ECO:0000256" key="1">
    <source>
        <dbReference type="SAM" id="MobiDB-lite"/>
    </source>
</evidence>
<dbReference type="InterPro" id="IPR046955">
    <property type="entry name" value="PHR1-like"/>
</dbReference>
<dbReference type="Proteomes" id="UP000834106">
    <property type="component" value="Chromosome 13"/>
</dbReference>
<reference evidence="2" key="1">
    <citation type="submission" date="2023-05" db="EMBL/GenBank/DDBJ databases">
        <authorList>
            <person name="Huff M."/>
        </authorList>
    </citation>
    <scope>NUCLEOTIDE SEQUENCE</scope>
</reference>
<proteinExistence type="predicted"/>
<dbReference type="AlphaFoldDB" id="A0AAD1ZXF2"/>
<name>A0AAD1ZXF2_9LAMI</name>